<proteinExistence type="predicted"/>
<reference evidence="2" key="1">
    <citation type="submission" date="2016-11" db="UniProtKB">
        <authorList>
            <consortium name="WormBaseParasite"/>
        </authorList>
    </citation>
    <scope>IDENTIFICATION</scope>
</reference>
<name>A0A1I7TTP1_9PELO</name>
<accession>A0A1I7TTP1</accession>
<dbReference type="WBParaSite" id="Csp11.Scaffold629.g11677.t2">
    <property type="protein sequence ID" value="Csp11.Scaffold629.g11677.t2"/>
    <property type="gene ID" value="Csp11.Scaffold629.g11677"/>
</dbReference>
<dbReference type="AlphaFoldDB" id="A0A1I7TTP1"/>
<organism evidence="1 2">
    <name type="scientific">Caenorhabditis tropicalis</name>
    <dbReference type="NCBI Taxonomy" id="1561998"/>
    <lineage>
        <taxon>Eukaryota</taxon>
        <taxon>Metazoa</taxon>
        <taxon>Ecdysozoa</taxon>
        <taxon>Nematoda</taxon>
        <taxon>Chromadorea</taxon>
        <taxon>Rhabditida</taxon>
        <taxon>Rhabditina</taxon>
        <taxon>Rhabditomorpha</taxon>
        <taxon>Rhabditoidea</taxon>
        <taxon>Rhabditidae</taxon>
        <taxon>Peloderinae</taxon>
        <taxon>Caenorhabditis</taxon>
    </lineage>
</organism>
<sequence length="90" mass="10374">MPKGVQDEIFGICNNRVIGSSHCLPKAVAFGKIETDLKFPMKFFRRDRIPLMDVDLDLDSSDDVKKRVLVPDKLFNHRRANHKTLHTLNI</sequence>
<keyword evidence="1" id="KW-1185">Reference proteome</keyword>
<evidence type="ECO:0000313" key="2">
    <source>
        <dbReference type="WBParaSite" id="Csp11.Scaffold629.g11677.t2"/>
    </source>
</evidence>
<protein>
    <submittedName>
        <fullName evidence="2">ATP-dependent DNA helicase</fullName>
    </submittedName>
</protein>
<evidence type="ECO:0000313" key="1">
    <source>
        <dbReference type="Proteomes" id="UP000095282"/>
    </source>
</evidence>
<dbReference type="Proteomes" id="UP000095282">
    <property type="component" value="Unplaced"/>
</dbReference>